<sequence>MITALQPGATNPMVDRAQFYTSPLNAQVLGDAVGRRIGIYDTTLRDGEQSVGVVFDPEDKVRIAHALDRLGVPRIEASFPRVSPRDEEAIRLLVQEDLDAQLWGFGRAVPADIELLAGLGLPATIIEAPVSHTKLAAYGVEPEKMLERIRTAVQAGVESGMRVCFFGVDGSRAHMDHLRASYEAALEGGAEEIAVVDTIGVLAPEAVRHLVGSVRGWVGPDIPIHWHGHNDFGLATAGAVAAVDGGANWIQATINGIGERAGNANIAEIALAFEGLYEHQTGLRLDRLRETSQLVAELAGHGYEPWKSVVGDNLFIRESGAVAMQFHEPEAVEPYAADLVGAERKIVLGKKSGAVSLDIKAEELGLDLDGLDQMALLQEVKRLSEDHRRTITDAEFVELVKRAQNG</sequence>
<dbReference type="Proteomes" id="UP000291469">
    <property type="component" value="Chromosome"/>
</dbReference>
<reference evidence="4 5" key="1">
    <citation type="submission" date="2019-01" db="EMBL/GenBank/DDBJ databases">
        <title>Egibacter rhizosphaerae EGI 80759T.</title>
        <authorList>
            <person name="Chen D.-D."/>
            <person name="Tian Y."/>
            <person name="Jiao J.-Y."/>
            <person name="Zhang X.-T."/>
            <person name="Zhang Y.-G."/>
            <person name="Zhang Y."/>
            <person name="Xiao M."/>
            <person name="Shu W.-S."/>
            <person name="Li W.-J."/>
        </authorList>
    </citation>
    <scope>NUCLEOTIDE SEQUENCE [LARGE SCALE GENOMIC DNA]</scope>
    <source>
        <strain evidence="4 5">EGI 80759</strain>
    </source>
</reference>
<accession>A0A411YGT6</accession>
<keyword evidence="1 2" id="KW-0808">Transferase</keyword>
<keyword evidence="5" id="KW-1185">Reference proteome</keyword>
<dbReference type="GO" id="GO:0019752">
    <property type="term" value="P:carboxylic acid metabolic process"/>
    <property type="evidence" value="ECO:0007669"/>
    <property type="project" value="InterPro"/>
</dbReference>
<evidence type="ECO:0000313" key="5">
    <source>
        <dbReference type="Proteomes" id="UP000291469"/>
    </source>
</evidence>
<name>A0A411YGT6_9ACTN</name>
<dbReference type="AlphaFoldDB" id="A0A411YGT6"/>
<dbReference type="Gene3D" id="3.20.20.70">
    <property type="entry name" value="Aldolase class I"/>
    <property type="match status" value="1"/>
</dbReference>
<dbReference type="EMBL" id="CP036402">
    <property type="protein sequence ID" value="QBI20413.1"/>
    <property type="molecule type" value="Genomic_DNA"/>
</dbReference>
<dbReference type="PANTHER" id="PTHR42880:SF1">
    <property type="entry name" value="ISOPROPYLMALATE_HOMOCITRATE_CITRAMALATE SYNTHASE FAMILY PROTEIN"/>
    <property type="match status" value="1"/>
</dbReference>
<dbReference type="InterPro" id="IPR002034">
    <property type="entry name" value="AIPM/Hcit_synth_CS"/>
</dbReference>
<feature type="domain" description="Pyruvate carboxyltransferase" evidence="3">
    <location>
        <begin position="37"/>
        <end position="289"/>
    </location>
</feature>
<dbReference type="GO" id="GO:0046912">
    <property type="term" value="F:acyltransferase activity, acyl groups converted into alkyl on transfer"/>
    <property type="evidence" value="ECO:0007669"/>
    <property type="project" value="InterPro"/>
</dbReference>
<evidence type="ECO:0000259" key="3">
    <source>
        <dbReference type="PROSITE" id="PS50991"/>
    </source>
</evidence>
<dbReference type="PROSITE" id="PS00816">
    <property type="entry name" value="AIPM_HOMOCIT_SYNTH_2"/>
    <property type="match status" value="1"/>
</dbReference>
<dbReference type="SUPFAM" id="SSF51569">
    <property type="entry name" value="Aldolase"/>
    <property type="match status" value="1"/>
</dbReference>
<gene>
    <name evidence="4" type="ORF">ER308_13115</name>
</gene>
<comment type="similarity">
    <text evidence="2">Belongs to the alpha-IPM synthase/homocitrate synthase family.</text>
</comment>
<dbReference type="PANTHER" id="PTHR42880">
    <property type="entry name" value="HOMOCITRATE SYNTHASE"/>
    <property type="match status" value="1"/>
</dbReference>
<dbReference type="Pfam" id="PF00682">
    <property type="entry name" value="HMGL-like"/>
    <property type="match status" value="1"/>
</dbReference>
<dbReference type="RefSeq" id="WP_131155410.1">
    <property type="nucleotide sequence ID" value="NZ_CP036402.1"/>
</dbReference>
<dbReference type="PROSITE" id="PS00815">
    <property type="entry name" value="AIPM_HOMOCIT_SYNTH_1"/>
    <property type="match status" value="1"/>
</dbReference>
<dbReference type="InterPro" id="IPR000891">
    <property type="entry name" value="PYR_CT"/>
</dbReference>
<dbReference type="OrthoDB" id="9803573at2"/>
<evidence type="ECO:0000256" key="2">
    <source>
        <dbReference type="RuleBase" id="RU003523"/>
    </source>
</evidence>
<dbReference type="Gene3D" id="1.10.238.260">
    <property type="match status" value="1"/>
</dbReference>
<organism evidence="4 5">
    <name type="scientific">Egibacter rhizosphaerae</name>
    <dbReference type="NCBI Taxonomy" id="1670831"/>
    <lineage>
        <taxon>Bacteria</taxon>
        <taxon>Bacillati</taxon>
        <taxon>Actinomycetota</taxon>
        <taxon>Nitriliruptoria</taxon>
        <taxon>Egibacterales</taxon>
        <taxon>Egibacteraceae</taxon>
        <taxon>Egibacter</taxon>
    </lineage>
</organism>
<dbReference type="InterPro" id="IPR013785">
    <property type="entry name" value="Aldolase_TIM"/>
</dbReference>
<dbReference type="PROSITE" id="PS50991">
    <property type="entry name" value="PYR_CT"/>
    <property type="match status" value="1"/>
</dbReference>
<protein>
    <recommendedName>
        <fullName evidence="3">Pyruvate carboxyltransferase domain-containing protein</fullName>
    </recommendedName>
</protein>
<proteinExistence type="inferred from homology"/>
<evidence type="ECO:0000256" key="1">
    <source>
        <dbReference type="ARBA" id="ARBA00022679"/>
    </source>
</evidence>
<evidence type="ECO:0000313" key="4">
    <source>
        <dbReference type="EMBL" id="QBI20413.1"/>
    </source>
</evidence>
<dbReference type="KEGG" id="erz:ER308_13115"/>